<accession>A0A371Q4U6</accession>
<dbReference type="AlphaFoldDB" id="A0A371Q4U6"/>
<keyword evidence="3" id="KW-1185">Reference proteome</keyword>
<name>A0A371Q4U6_STRIH</name>
<proteinExistence type="predicted"/>
<organism evidence="2 3">
    <name type="scientific">Streptomyces inhibens</name>
    <dbReference type="NCBI Taxonomy" id="2293571"/>
    <lineage>
        <taxon>Bacteria</taxon>
        <taxon>Bacillati</taxon>
        <taxon>Actinomycetota</taxon>
        <taxon>Actinomycetes</taxon>
        <taxon>Kitasatosporales</taxon>
        <taxon>Streptomycetaceae</taxon>
        <taxon>Streptomyces</taxon>
    </lineage>
</organism>
<dbReference type="Proteomes" id="UP000262477">
    <property type="component" value="Unassembled WGS sequence"/>
</dbReference>
<protein>
    <submittedName>
        <fullName evidence="2">Uncharacterized protein</fullName>
    </submittedName>
</protein>
<sequence>MALNPTEVDDMHHAIRLFESLLRLLLPATGRHRPTDAAPRPVRCTDVPRSARRRAPARHTELLQGEDSALVRPYLVAYERQQCCERLQRIHAMGVAAAW</sequence>
<evidence type="ECO:0000256" key="1">
    <source>
        <dbReference type="SAM" id="MobiDB-lite"/>
    </source>
</evidence>
<dbReference type="EMBL" id="QUAC01000110">
    <property type="protein sequence ID" value="REK89701.1"/>
    <property type="molecule type" value="Genomic_DNA"/>
</dbReference>
<gene>
    <name evidence="2" type="ORF">DY245_13810</name>
</gene>
<feature type="region of interest" description="Disordered" evidence="1">
    <location>
        <begin position="32"/>
        <end position="58"/>
    </location>
</feature>
<evidence type="ECO:0000313" key="3">
    <source>
        <dbReference type="Proteomes" id="UP000262477"/>
    </source>
</evidence>
<comment type="caution">
    <text evidence="2">The sequence shown here is derived from an EMBL/GenBank/DDBJ whole genome shotgun (WGS) entry which is preliminary data.</text>
</comment>
<evidence type="ECO:0000313" key="2">
    <source>
        <dbReference type="EMBL" id="REK89701.1"/>
    </source>
</evidence>
<reference evidence="2 3" key="1">
    <citation type="submission" date="2018-08" db="EMBL/GenBank/DDBJ databases">
        <title>Streptomyces NEAU-D10 sp. nov., a novel Actinomycete isolated from soil.</title>
        <authorList>
            <person name="Jin L."/>
        </authorList>
    </citation>
    <scope>NUCLEOTIDE SEQUENCE [LARGE SCALE GENOMIC DNA]</scope>
    <source>
        <strain evidence="2 3">NEAU-D10</strain>
    </source>
</reference>